<dbReference type="eggNOG" id="ENOG502RB4R">
    <property type="taxonomic scope" value="Eukaryota"/>
</dbReference>
<name>F9XS76_ZYMTI</name>
<keyword evidence="4" id="KW-1185">Reference proteome</keyword>
<dbReference type="KEGG" id="ztr:MYCGRDRAFT_98065"/>
<sequence length="356" mass="39874">MSFDGKIVVPLSWCDSSLDPYYRKMGFAIINDPALPEDTEIPEPQLLPSKLYFPILANLNLGFFAGQATAKDGCPSVISWKKSPIPDQIRTWAKKYGVAKECPPLPSQLRELMVELNIPISFGRAIAHECLRRVMRFVDTHISIPKYKSVGETRPSSNKTIHLTIASLAREGVFNNNVEDVGLFKFPQIQSAKIINTPTMEKKKSSPSATQNYRSSYVDEENEEESVKRVDVQNVHTDAIYTKPVTKKNSIPATSTDTDTDTDTGNGVSRAEMNSSIQSILDKYNEKVAQLLECSAMHQKYLHQSAIAINGHDDKLKDHEDKINEHEDRLDAVEKGGIECIKMTAQLHQTVKELKV</sequence>
<dbReference type="InParanoid" id="F9XS76"/>
<evidence type="ECO:0000256" key="2">
    <source>
        <dbReference type="SAM" id="MobiDB-lite"/>
    </source>
</evidence>
<dbReference type="OrthoDB" id="10294647at2759"/>
<evidence type="ECO:0000256" key="1">
    <source>
        <dbReference type="SAM" id="Coils"/>
    </source>
</evidence>
<proteinExistence type="predicted"/>
<feature type="compositionally biased region" description="Polar residues" evidence="2">
    <location>
        <begin position="206"/>
        <end position="215"/>
    </location>
</feature>
<gene>
    <name evidence="3" type="ORF">MYCGRDRAFT_98065</name>
</gene>
<dbReference type="EMBL" id="CM001215">
    <property type="protein sequence ID" value="EGP81917.1"/>
    <property type="molecule type" value="Genomic_DNA"/>
</dbReference>
<accession>F9XS76</accession>
<organism evidence="3 4">
    <name type="scientific">Zymoseptoria tritici (strain CBS 115943 / IPO323)</name>
    <name type="common">Speckled leaf blotch fungus</name>
    <name type="synonym">Septoria tritici</name>
    <dbReference type="NCBI Taxonomy" id="336722"/>
    <lineage>
        <taxon>Eukaryota</taxon>
        <taxon>Fungi</taxon>
        <taxon>Dikarya</taxon>
        <taxon>Ascomycota</taxon>
        <taxon>Pezizomycotina</taxon>
        <taxon>Dothideomycetes</taxon>
        <taxon>Dothideomycetidae</taxon>
        <taxon>Mycosphaerellales</taxon>
        <taxon>Mycosphaerellaceae</taxon>
        <taxon>Zymoseptoria</taxon>
    </lineage>
</organism>
<dbReference type="GeneID" id="13396729"/>
<protein>
    <submittedName>
        <fullName evidence="3">Uncharacterized protein</fullName>
    </submittedName>
</protein>
<evidence type="ECO:0000313" key="3">
    <source>
        <dbReference type="EMBL" id="EGP81917.1"/>
    </source>
</evidence>
<dbReference type="VEuPathDB" id="FungiDB:ZTRI_20.83"/>
<feature type="region of interest" description="Disordered" evidence="2">
    <location>
        <begin position="197"/>
        <end position="230"/>
    </location>
</feature>
<dbReference type="Proteomes" id="UP000008062">
    <property type="component" value="Chromosome 20"/>
</dbReference>
<feature type="region of interest" description="Disordered" evidence="2">
    <location>
        <begin position="246"/>
        <end position="269"/>
    </location>
</feature>
<feature type="coiled-coil region" evidence="1">
    <location>
        <begin position="309"/>
        <end position="336"/>
    </location>
</feature>
<keyword evidence="1" id="KW-0175">Coiled coil</keyword>
<dbReference type="AlphaFoldDB" id="F9XS76"/>
<evidence type="ECO:0000313" key="4">
    <source>
        <dbReference type="Proteomes" id="UP000008062"/>
    </source>
</evidence>
<reference evidence="3 4" key="1">
    <citation type="journal article" date="2011" name="PLoS Genet.">
        <title>Finished genome of the fungal wheat pathogen Mycosphaerella graminicola reveals dispensome structure, chromosome plasticity, and stealth pathogenesis.</title>
        <authorList>
            <person name="Goodwin S.B."/>
            <person name="Ben M'barek S."/>
            <person name="Dhillon B."/>
            <person name="Wittenberg A.H.J."/>
            <person name="Crane C.F."/>
            <person name="Hane J.K."/>
            <person name="Foster A.J."/>
            <person name="Van der Lee T.A.J."/>
            <person name="Grimwood J."/>
            <person name="Aerts A."/>
            <person name="Antoniw J."/>
            <person name="Bailey A."/>
            <person name="Bluhm B."/>
            <person name="Bowler J."/>
            <person name="Bristow J."/>
            <person name="van der Burgt A."/>
            <person name="Canto-Canche B."/>
            <person name="Churchill A.C.L."/>
            <person name="Conde-Ferraez L."/>
            <person name="Cools H.J."/>
            <person name="Coutinho P.M."/>
            <person name="Csukai M."/>
            <person name="Dehal P."/>
            <person name="De Wit P."/>
            <person name="Donzelli B."/>
            <person name="van de Geest H.C."/>
            <person name="van Ham R.C.H.J."/>
            <person name="Hammond-Kosack K.E."/>
            <person name="Henrissat B."/>
            <person name="Kilian A."/>
            <person name="Kobayashi A.K."/>
            <person name="Koopmann E."/>
            <person name="Kourmpetis Y."/>
            <person name="Kuzniar A."/>
            <person name="Lindquist E."/>
            <person name="Lombard V."/>
            <person name="Maliepaard C."/>
            <person name="Martins N."/>
            <person name="Mehrabi R."/>
            <person name="Nap J.P.H."/>
            <person name="Ponomarenko A."/>
            <person name="Rudd J.J."/>
            <person name="Salamov A."/>
            <person name="Schmutz J."/>
            <person name="Schouten H.J."/>
            <person name="Shapiro H."/>
            <person name="Stergiopoulos I."/>
            <person name="Torriani S.F.F."/>
            <person name="Tu H."/>
            <person name="de Vries R.P."/>
            <person name="Waalwijk C."/>
            <person name="Ware S.B."/>
            <person name="Wiebenga A."/>
            <person name="Zwiers L.-H."/>
            <person name="Oliver R.P."/>
            <person name="Grigoriev I.V."/>
            <person name="Kema G.H.J."/>
        </authorList>
    </citation>
    <scope>NUCLEOTIDE SEQUENCE [LARGE SCALE GENOMIC DNA]</scope>
    <source>
        <strain evidence="4">CBS 115943 / IPO323</strain>
    </source>
</reference>
<dbReference type="RefSeq" id="XP_003846941.1">
    <property type="nucleotide sequence ID" value="XM_003846893.1"/>
</dbReference>
<dbReference type="HOGENOM" id="CLU_704394_0_0_1"/>